<proteinExistence type="predicted"/>
<accession>A0A409XEZ3</accession>
<evidence type="ECO:0000313" key="2">
    <source>
        <dbReference type="EMBL" id="PPQ89314.1"/>
    </source>
</evidence>
<name>A0A409XEZ3_PSICY</name>
<reference evidence="2 3" key="1">
    <citation type="journal article" date="2018" name="Evol. Lett.">
        <title>Horizontal gene cluster transfer increased hallucinogenic mushroom diversity.</title>
        <authorList>
            <person name="Reynolds H.T."/>
            <person name="Vijayakumar V."/>
            <person name="Gluck-Thaler E."/>
            <person name="Korotkin H.B."/>
            <person name="Matheny P.B."/>
            <person name="Slot J.C."/>
        </authorList>
    </citation>
    <scope>NUCLEOTIDE SEQUENCE [LARGE SCALE GENOMIC DNA]</scope>
    <source>
        <strain evidence="2 3">2631</strain>
    </source>
</reference>
<keyword evidence="3" id="KW-1185">Reference proteome</keyword>
<feature type="compositionally biased region" description="Basic and acidic residues" evidence="1">
    <location>
        <begin position="884"/>
        <end position="896"/>
    </location>
</feature>
<comment type="caution">
    <text evidence="2">The sequence shown here is derived from an EMBL/GenBank/DDBJ whole genome shotgun (WGS) entry which is preliminary data.</text>
</comment>
<dbReference type="PANTHER" id="PTHR33266:SF1">
    <property type="entry name" value="F-BOX DOMAIN-CONTAINING PROTEIN"/>
    <property type="match status" value="1"/>
</dbReference>
<dbReference type="PANTHER" id="PTHR33266">
    <property type="entry name" value="CHROMOSOME 15, WHOLE GENOME SHOTGUN SEQUENCE"/>
    <property type="match status" value="1"/>
</dbReference>
<dbReference type="InParanoid" id="A0A409XEZ3"/>
<sequence>MASQKEILGHHLYKWFLGENADNPPKGICKDYKPQVPRRVPTYWSKLLSLLSDRLVVYQTITAVMGCLEPQIPLGPSNLQSRVENFDEIDWDALFASVIDKTNLSPLLELLVNDRIISDPDAPAAPPTKLPSHNWVEEAWGTDYTGNCHENLLKNIRQTTPLNQMPYLNTGAIVQSSGYGKSRTVDQMATLVPTIPINIRDLEDDESNAYPPPDAPVNEIFQLIGRTSGDLNNAVLKFHLFFQILFNHTAEKVKTLEKPKDSGVRTQRELATLLRADLATTGSRYKFYEAVKSEFLHRVDAIPSTIAASADESLGNLVRLLPGHDLSLIVYVDEAHTLTNVPIAPPGETLYSAMIKAAAHHVGRPFFILFLSTSSQLRHLASPAFLTRSARKSSAALVSPFTEMPFDCHPKLVKGIKPGLSLEEIQDFQFIAYFGRPLWWTFLRKDRTPVPAIKQLATAKLLYKHGPDSNKATAHLAVLDVLLSLEFNPLKTTTHQLGDEMVASHMRTAYSITEDRAFMFSGYSSEPVLVEAAMDVIQSLEDIGNTRCRDPMVDIFATIDDDMIQAIDLGQQGENVAKMILLRAYMRAVQESRLPTHIIHWHHGCNVIDFLRNLTAMHFQATVLDAVPSNQKEGKPLRDVFKNAWVRFTHFVRAGDNSAMTTSAGWGAFVRGMAMIGWKSQESVDFHIPVLLDKDMPISEGNMTGILVQVKLRPKYSPPASVAVDAEKICYFPPSKGPRARPGTAGKDSRPYISLVMELGKKIVVHHKPQKVVEVLDQGNDLSTEPPTRPSIMKGNNATTHPRYSLFFHGRTHRIYRCVPDDQPTAMEFTKLLRIGDMLDSHPEGRDHAYVEQMKPPSGWRVGNQSWSWLSDPFLSMSSGKDAQAPEKKGEEKNTELEPDETMAEDDAEFHETITVVDDMMGIDIAGEDIQMQIV</sequence>
<dbReference type="AlphaFoldDB" id="A0A409XEZ3"/>
<gene>
    <name evidence="2" type="ORF">CVT25_000381</name>
</gene>
<dbReference type="EMBL" id="NHYD01001907">
    <property type="protein sequence ID" value="PPQ89314.1"/>
    <property type="molecule type" value="Genomic_DNA"/>
</dbReference>
<dbReference type="OrthoDB" id="107110at2759"/>
<dbReference type="Proteomes" id="UP000283269">
    <property type="component" value="Unassembled WGS sequence"/>
</dbReference>
<evidence type="ECO:0000256" key="1">
    <source>
        <dbReference type="SAM" id="MobiDB-lite"/>
    </source>
</evidence>
<protein>
    <submittedName>
        <fullName evidence="2">Uncharacterized protein</fullName>
    </submittedName>
</protein>
<feature type="region of interest" description="Disordered" evidence="1">
    <location>
        <begin position="878"/>
        <end position="905"/>
    </location>
</feature>
<dbReference type="STRING" id="93625.A0A409XEZ3"/>
<organism evidence="2 3">
    <name type="scientific">Psilocybe cyanescens</name>
    <dbReference type="NCBI Taxonomy" id="93625"/>
    <lineage>
        <taxon>Eukaryota</taxon>
        <taxon>Fungi</taxon>
        <taxon>Dikarya</taxon>
        <taxon>Basidiomycota</taxon>
        <taxon>Agaricomycotina</taxon>
        <taxon>Agaricomycetes</taxon>
        <taxon>Agaricomycetidae</taxon>
        <taxon>Agaricales</taxon>
        <taxon>Agaricineae</taxon>
        <taxon>Strophariaceae</taxon>
        <taxon>Psilocybe</taxon>
    </lineage>
</organism>
<evidence type="ECO:0000313" key="3">
    <source>
        <dbReference type="Proteomes" id="UP000283269"/>
    </source>
</evidence>